<dbReference type="GO" id="GO:0003700">
    <property type="term" value="F:DNA-binding transcription factor activity"/>
    <property type="evidence" value="ECO:0007669"/>
    <property type="project" value="InterPro"/>
</dbReference>
<feature type="domain" description="HTH gntR-type" evidence="4">
    <location>
        <begin position="11"/>
        <end position="79"/>
    </location>
</feature>
<dbReference type="SMART" id="SM00345">
    <property type="entry name" value="HTH_GNTR"/>
    <property type="match status" value="1"/>
</dbReference>
<dbReference type="AlphaFoldDB" id="U2QIP6"/>
<dbReference type="CDD" id="cd07377">
    <property type="entry name" value="WHTH_GntR"/>
    <property type="match status" value="1"/>
</dbReference>
<dbReference type="GO" id="GO:0003677">
    <property type="term" value="F:DNA binding"/>
    <property type="evidence" value="ECO:0007669"/>
    <property type="project" value="UniProtKB-KW"/>
</dbReference>
<dbReference type="PANTHER" id="PTHR38445">
    <property type="entry name" value="HTH-TYPE TRANSCRIPTIONAL REPRESSOR YTRA"/>
    <property type="match status" value="1"/>
</dbReference>
<proteinExistence type="predicted"/>
<dbReference type="PANTHER" id="PTHR38445:SF9">
    <property type="entry name" value="HTH-TYPE TRANSCRIPTIONAL REPRESSOR YTRA"/>
    <property type="match status" value="1"/>
</dbReference>
<dbReference type="HOGENOM" id="CLU_017584_10_4_9"/>
<accession>U2QIP6</accession>
<evidence type="ECO:0000313" key="6">
    <source>
        <dbReference type="Proteomes" id="UP000016637"/>
    </source>
</evidence>
<keyword evidence="1" id="KW-0805">Transcription regulation</keyword>
<dbReference type="Gene3D" id="1.10.10.10">
    <property type="entry name" value="Winged helix-like DNA-binding domain superfamily/Winged helix DNA-binding domain"/>
    <property type="match status" value="1"/>
</dbReference>
<dbReference type="Proteomes" id="UP000016637">
    <property type="component" value="Unassembled WGS sequence"/>
</dbReference>
<dbReference type="InterPro" id="IPR036388">
    <property type="entry name" value="WH-like_DNA-bd_sf"/>
</dbReference>
<dbReference type="PROSITE" id="PS50949">
    <property type="entry name" value="HTH_GNTR"/>
    <property type="match status" value="1"/>
</dbReference>
<organism evidence="5 6">
    <name type="scientific">Gemella bergeri ATCC 700627</name>
    <dbReference type="NCBI Taxonomy" id="1321820"/>
    <lineage>
        <taxon>Bacteria</taxon>
        <taxon>Bacillati</taxon>
        <taxon>Bacillota</taxon>
        <taxon>Bacilli</taxon>
        <taxon>Bacillales</taxon>
        <taxon>Gemellaceae</taxon>
        <taxon>Gemella</taxon>
    </lineage>
</organism>
<dbReference type="InterPro" id="IPR036390">
    <property type="entry name" value="WH_DNA-bd_sf"/>
</dbReference>
<keyword evidence="2" id="KW-0238">DNA-binding</keyword>
<dbReference type="RefSeq" id="WP_021752945.1">
    <property type="nucleotide sequence ID" value="NZ_KI271831.1"/>
</dbReference>
<dbReference type="InterPro" id="IPR000524">
    <property type="entry name" value="Tscrpt_reg_HTH_GntR"/>
</dbReference>
<sequence>MDIKISNLSDVPIYQQIASQIKKYILNGIIKGNEQLPSIRNLAKELEVGIITVKKSYEVLLVENLIYSKGAVGYFVSNINIEQILLIKKEEYLNELSILIDRALKDGLQIFDIRNIIDNILEEKDYVNNK</sequence>
<evidence type="ECO:0000313" key="5">
    <source>
        <dbReference type="EMBL" id="ERK56356.1"/>
    </source>
</evidence>
<dbReference type="Pfam" id="PF00392">
    <property type="entry name" value="GntR"/>
    <property type="match status" value="1"/>
</dbReference>
<protein>
    <submittedName>
        <fullName evidence="5">Transcriptional regulator, GntR family</fullName>
    </submittedName>
</protein>
<keyword evidence="6" id="KW-1185">Reference proteome</keyword>
<dbReference type="PATRIC" id="fig|1321820.3.peg.1359"/>
<reference evidence="5 6" key="1">
    <citation type="submission" date="2013-08" db="EMBL/GenBank/DDBJ databases">
        <authorList>
            <person name="Weinstock G."/>
            <person name="Sodergren E."/>
            <person name="Wylie T."/>
            <person name="Fulton L."/>
            <person name="Fulton R."/>
            <person name="Fronick C."/>
            <person name="O'Laughlin M."/>
            <person name="Godfrey J."/>
            <person name="Miner T."/>
            <person name="Herter B."/>
            <person name="Appelbaum E."/>
            <person name="Cordes M."/>
            <person name="Lek S."/>
            <person name="Wollam A."/>
            <person name="Pepin K.H."/>
            <person name="Palsikar V.B."/>
            <person name="Mitreva M."/>
            <person name="Wilson R.K."/>
        </authorList>
    </citation>
    <scope>NUCLEOTIDE SEQUENCE [LARGE SCALE GENOMIC DNA]</scope>
    <source>
        <strain evidence="5 6">ATCC 700627</strain>
    </source>
</reference>
<dbReference type="SUPFAM" id="SSF46785">
    <property type="entry name" value="Winged helix' DNA-binding domain"/>
    <property type="match status" value="1"/>
</dbReference>
<evidence type="ECO:0000256" key="2">
    <source>
        <dbReference type="ARBA" id="ARBA00023125"/>
    </source>
</evidence>
<dbReference type="EMBL" id="AWVP01000095">
    <property type="protein sequence ID" value="ERK56356.1"/>
    <property type="molecule type" value="Genomic_DNA"/>
</dbReference>
<evidence type="ECO:0000256" key="1">
    <source>
        <dbReference type="ARBA" id="ARBA00023015"/>
    </source>
</evidence>
<gene>
    <name evidence="5" type="ORF">HMPREF1983_01408</name>
</gene>
<dbReference type="eggNOG" id="COG1725">
    <property type="taxonomic scope" value="Bacteria"/>
</dbReference>
<keyword evidence="3" id="KW-0804">Transcription</keyword>
<comment type="caution">
    <text evidence="5">The sequence shown here is derived from an EMBL/GenBank/DDBJ whole genome shotgun (WGS) entry which is preliminary data.</text>
</comment>
<name>U2QIP6_9BACL</name>
<evidence type="ECO:0000256" key="3">
    <source>
        <dbReference type="ARBA" id="ARBA00023163"/>
    </source>
</evidence>
<evidence type="ECO:0000259" key="4">
    <source>
        <dbReference type="PROSITE" id="PS50949"/>
    </source>
</evidence>